<feature type="transmembrane region" description="Helical" evidence="6">
    <location>
        <begin position="274"/>
        <end position="295"/>
    </location>
</feature>
<dbReference type="PANTHER" id="PTHR30213:SF0">
    <property type="entry name" value="UPF0761 MEMBRANE PROTEIN YIHY"/>
    <property type="match status" value="1"/>
</dbReference>
<dbReference type="GO" id="GO:0005886">
    <property type="term" value="C:plasma membrane"/>
    <property type="evidence" value="ECO:0007669"/>
    <property type="project" value="UniProtKB-SubCell"/>
</dbReference>
<dbReference type="RefSeq" id="WP_057954432.1">
    <property type="nucleotide sequence ID" value="NZ_CP013118.1"/>
</dbReference>
<keyword evidence="3 6" id="KW-0812">Transmembrane</keyword>
<evidence type="ECO:0000256" key="2">
    <source>
        <dbReference type="ARBA" id="ARBA00022475"/>
    </source>
</evidence>
<keyword evidence="4 6" id="KW-1133">Transmembrane helix</keyword>
<dbReference type="EMBL" id="CP013118">
    <property type="protein sequence ID" value="ALO17112.1"/>
    <property type="molecule type" value="Genomic_DNA"/>
</dbReference>
<feature type="transmembrane region" description="Helical" evidence="6">
    <location>
        <begin position="204"/>
        <end position="229"/>
    </location>
</feature>
<keyword evidence="2" id="KW-1003">Cell membrane</keyword>
<protein>
    <recommendedName>
        <fullName evidence="9">YihY family inner membrane protein</fullName>
    </recommendedName>
</protein>
<evidence type="ECO:0000256" key="3">
    <source>
        <dbReference type="ARBA" id="ARBA00022692"/>
    </source>
</evidence>
<name>A0A0S2I3S2_9BACT</name>
<dbReference type="PIRSF" id="PIRSF035875">
    <property type="entry name" value="RNase_BN"/>
    <property type="match status" value="1"/>
</dbReference>
<feature type="transmembrane region" description="Helical" evidence="6">
    <location>
        <begin position="21"/>
        <end position="40"/>
    </location>
</feature>
<feature type="transmembrane region" description="Helical" evidence="6">
    <location>
        <begin position="121"/>
        <end position="141"/>
    </location>
</feature>
<sequence>MKQWKARIIKLADKFGDKLARVADAIVLPGFAGLSLLKVASHFWNAITQGAVDIRAGAVAYSFFLAVFPTILFLFTLIPYIPIEGFQTELMALMQDVMPQKIFSLVENTIVDIARHKRGSLLSIGFAAALIFSTNGVNTLIGAFNETVNSFETRNWLERRAISLLIVILLSLLLSIAIGMIIFSEKIINFLVASNILQDDFTIYMLLFGRWVVIIALFYFAVSFLYYLAPSRHAEFKFFSPGNTLATILGILSSMGFSFYINNFSRYNTLYGSIGTLIILLLWFYINALVLLVGFELNASILNAKKQHS</sequence>
<feature type="transmembrane region" description="Helical" evidence="6">
    <location>
        <begin position="161"/>
        <end position="183"/>
    </location>
</feature>
<keyword evidence="5 6" id="KW-0472">Membrane</keyword>
<evidence type="ECO:0000256" key="1">
    <source>
        <dbReference type="ARBA" id="ARBA00004651"/>
    </source>
</evidence>
<feature type="transmembrane region" description="Helical" evidence="6">
    <location>
        <begin position="60"/>
        <end position="81"/>
    </location>
</feature>
<dbReference type="AlphaFoldDB" id="A0A0S2I3S2"/>
<comment type="subcellular location">
    <subcellularLocation>
        <location evidence="1">Cell membrane</location>
        <topology evidence="1">Multi-pass membrane protein</topology>
    </subcellularLocation>
</comment>
<evidence type="ECO:0000313" key="8">
    <source>
        <dbReference type="Proteomes" id="UP000064893"/>
    </source>
</evidence>
<dbReference type="NCBIfam" id="TIGR00765">
    <property type="entry name" value="yihY_not_rbn"/>
    <property type="match status" value="1"/>
</dbReference>
<proteinExistence type="predicted"/>
<organism evidence="7 8">
    <name type="scientific">Salinivirga cyanobacteriivorans</name>
    <dbReference type="NCBI Taxonomy" id="1307839"/>
    <lineage>
        <taxon>Bacteria</taxon>
        <taxon>Pseudomonadati</taxon>
        <taxon>Bacteroidota</taxon>
        <taxon>Bacteroidia</taxon>
        <taxon>Bacteroidales</taxon>
        <taxon>Salinivirgaceae</taxon>
        <taxon>Salinivirga</taxon>
    </lineage>
</organism>
<dbReference type="OrthoDB" id="977385at2"/>
<keyword evidence="8" id="KW-1185">Reference proteome</keyword>
<dbReference type="Proteomes" id="UP000064893">
    <property type="component" value="Chromosome"/>
</dbReference>
<evidence type="ECO:0008006" key="9">
    <source>
        <dbReference type="Google" id="ProtNLM"/>
    </source>
</evidence>
<reference evidence="7 8" key="1">
    <citation type="submission" date="2015-11" db="EMBL/GenBank/DDBJ databases">
        <title>Description and complete genome sequence of a novel strain predominating in hypersaline microbial mats and representing a new family of the Bacteriodetes phylum.</title>
        <authorList>
            <person name="Spring S."/>
            <person name="Bunk B."/>
            <person name="Sproer C."/>
            <person name="Klenk H.-P."/>
        </authorList>
    </citation>
    <scope>NUCLEOTIDE SEQUENCE [LARGE SCALE GENOMIC DNA]</scope>
    <source>
        <strain evidence="7 8">L21-Spi-D4</strain>
    </source>
</reference>
<evidence type="ECO:0000256" key="5">
    <source>
        <dbReference type="ARBA" id="ARBA00023136"/>
    </source>
</evidence>
<accession>A0A0S2I3S2</accession>
<dbReference type="PANTHER" id="PTHR30213">
    <property type="entry name" value="INNER MEMBRANE PROTEIN YHJD"/>
    <property type="match status" value="1"/>
</dbReference>
<evidence type="ECO:0000256" key="6">
    <source>
        <dbReference type="SAM" id="Phobius"/>
    </source>
</evidence>
<gene>
    <name evidence="7" type="ORF">L21SP5_03501</name>
</gene>
<feature type="transmembrane region" description="Helical" evidence="6">
    <location>
        <begin position="241"/>
        <end position="262"/>
    </location>
</feature>
<dbReference type="Pfam" id="PF03631">
    <property type="entry name" value="Virul_fac_BrkB"/>
    <property type="match status" value="1"/>
</dbReference>
<dbReference type="STRING" id="1307839.L21SP5_03501"/>
<evidence type="ECO:0000313" key="7">
    <source>
        <dbReference type="EMBL" id="ALO17112.1"/>
    </source>
</evidence>
<evidence type="ECO:0000256" key="4">
    <source>
        <dbReference type="ARBA" id="ARBA00022989"/>
    </source>
</evidence>
<dbReference type="InterPro" id="IPR017039">
    <property type="entry name" value="Virul_fac_BrkB"/>
</dbReference>
<dbReference type="KEGG" id="blq:L21SP5_03501"/>